<accession>A0A662DFY4</accession>
<evidence type="ECO:0000256" key="6">
    <source>
        <dbReference type="RuleBase" id="RU000384"/>
    </source>
</evidence>
<dbReference type="SUPFAM" id="SSF54368">
    <property type="entry name" value="Glutamine synthetase, N-terminal domain"/>
    <property type="match status" value="1"/>
</dbReference>
<evidence type="ECO:0000256" key="3">
    <source>
        <dbReference type="ARBA" id="ARBA00022741"/>
    </source>
</evidence>
<evidence type="ECO:0000256" key="5">
    <source>
        <dbReference type="PROSITE-ProRule" id="PRU01330"/>
    </source>
</evidence>
<dbReference type="InterPro" id="IPR027302">
    <property type="entry name" value="Gln_synth_N_conserv_site"/>
</dbReference>
<evidence type="ECO:0000259" key="7">
    <source>
        <dbReference type="PROSITE" id="PS51986"/>
    </source>
</evidence>
<name>A0A662DFY4_UNCAE</name>
<evidence type="ECO:0000313" key="9">
    <source>
        <dbReference type="EMBL" id="RLE13072.1"/>
    </source>
</evidence>
<comment type="similarity">
    <text evidence="1 5 6">Belongs to the glutamine synthetase family.</text>
</comment>
<evidence type="ECO:0000259" key="8">
    <source>
        <dbReference type="PROSITE" id="PS51987"/>
    </source>
</evidence>
<dbReference type="SUPFAM" id="SSF55931">
    <property type="entry name" value="Glutamine synthetase/guanido kinase"/>
    <property type="match status" value="1"/>
</dbReference>
<dbReference type="PROSITE" id="PS00180">
    <property type="entry name" value="GLNA_1"/>
    <property type="match status" value="1"/>
</dbReference>
<evidence type="ECO:0000256" key="1">
    <source>
        <dbReference type="ARBA" id="ARBA00009897"/>
    </source>
</evidence>
<dbReference type="Gene3D" id="3.10.20.70">
    <property type="entry name" value="Glutamine synthetase, N-terminal domain"/>
    <property type="match status" value="1"/>
</dbReference>
<keyword evidence="4" id="KW-0067">ATP-binding</keyword>
<dbReference type="GO" id="GO:0005524">
    <property type="term" value="F:ATP binding"/>
    <property type="evidence" value="ECO:0007669"/>
    <property type="project" value="UniProtKB-KW"/>
</dbReference>
<reference evidence="9 10" key="1">
    <citation type="submission" date="2018-06" db="EMBL/GenBank/DDBJ databases">
        <title>Extensive metabolic versatility and redundancy in microbially diverse, dynamic hydrothermal sediments.</title>
        <authorList>
            <person name="Dombrowski N."/>
            <person name="Teske A."/>
            <person name="Baker B.J."/>
        </authorList>
    </citation>
    <scope>NUCLEOTIDE SEQUENCE [LARGE SCALE GENOMIC DNA]</scope>
    <source>
        <strain evidence="9">B19_G9</strain>
    </source>
</reference>
<dbReference type="Gene3D" id="3.30.590.10">
    <property type="entry name" value="Glutamine synthetase/guanido kinase, catalytic domain"/>
    <property type="match status" value="1"/>
</dbReference>
<feature type="domain" description="GS catalytic" evidence="8">
    <location>
        <begin position="110"/>
        <end position="226"/>
    </location>
</feature>
<dbReference type="InterPro" id="IPR036651">
    <property type="entry name" value="Gln_synt_N_sf"/>
</dbReference>
<dbReference type="Pfam" id="PF00120">
    <property type="entry name" value="Gln-synt_C"/>
    <property type="match status" value="1"/>
</dbReference>
<dbReference type="EMBL" id="QMQB01000112">
    <property type="protein sequence ID" value="RLE13072.1"/>
    <property type="molecule type" value="Genomic_DNA"/>
</dbReference>
<dbReference type="PROSITE" id="PS51986">
    <property type="entry name" value="GS_BETA_GRASP"/>
    <property type="match status" value="1"/>
</dbReference>
<keyword evidence="2" id="KW-0436">Ligase</keyword>
<dbReference type="Proteomes" id="UP000267654">
    <property type="component" value="Unassembled WGS sequence"/>
</dbReference>
<dbReference type="PANTHER" id="PTHR43785">
    <property type="entry name" value="GAMMA-GLUTAMYLPUTRESCINE SYNTHETASE"/>
    <property type="match status" value="1"/>
</dbReference>
<feature type="non-terminal residue" evidence="9">
    <location>
        <position position="226"/>
    </location>
</feature>
<protein>
    <submittedName>
        <fullName evidence="9">Glutamine synthetase</fullName>
    </submittedName>
</protein>
<dbReference type="GO" id="GO:0006542">
    <property type="term" value="P:glutamine biosynthetic process"/>
    <property type="evidence" value="ECO:0007669"/>
    <property type="project" value="InterPro"/>
</dbReference>
<feature type="domain" description="GS beta-grasp" evidence="7">
    <location>
        <begin position="14"/>
        <end position="103"/>
    </location>
</feature>
<dbReference type="AlphaFoldDB" id="A0A662DFY4"/>
<dbReference type="InterPro" id="IPR008146">
    <property type="entry name" value="Gln_synth_cat_dom"/>
</dbReference>
<dbReference type="InterPro" id="IPR008147">
    <property type="entry name" value="Gln_synt_N"/>
</dbReference>
<evidence type="ECO:0000256" key="4">
    <source>
        <dbReference type="ARBA" id="ARBA00022840"/>
    </source>
</evidence>
<keyword evidence="3" id="KW-0547">Nucleotide-binding</keyword>
<proteinExistence type="inferred from homology"/>
<dbReference type="PROSITE" id="PS51987">
    <property type="entry name" value="GS_CATALYTIC"/>
    <property type="match status" value="1"/>
</dbReference>
<sequence>MGKTKEQLKEFKDRNVRFIRPVFVDILGRILDFTVPIEEFENLIKDGKGFDGSSVEGFARTEESDLRFIPDTDTLIILPWEYKGIEKSWREAIIFGRIIDSSGKEYEGDIRTLLKNIIEKYKDIGILKCGAEIEFFIFEDDKSPLHTDEGGYFRSGLYGEIRKEAQLTLNEMGIQTEFDHHEVAQSQHEIDLTYTDALKMADEIILAKYVVKRIAKKYGVYASFMP</sequence>
<comment type="caution">
    <text evidence="9">The sequence shown here is derived from an EMBL/GenBank/DDBJ whole genome shotgun (WGS) entry which is preliminary data.</text>
</comment>
<dbReference type="Pfam" id="PF03951">
    <property type="entry name" value="Gln-synt_N"/>
    <property type="match status" value="1"/>
</dbReference>
<dbReference type="InterPro" id="IPR014746">
    <property type="entry name" value="Gln_synth/guanido_kin_cat_dom"/>
</dbReference>
<dbReference type="GO" id="GO:0004356">
    <property type="term" value="F:glutamine synthetase activity"/>
    <property type="evidence" value="ECO:0007669"/>
    <property type="project" value="InterPro"/>
</dbReference>
<evidence type="ECO:0000256" key="2">
    <source>
        <dbReference type="ARBA" id="ARBA00022598"/>
    </source>
</evidence>
<gene>
    <name evidence="9" type="ORF">DRI96_03570</name>
</gene>
<evidence type="ECO:0000313" key="10">
    <source>
        <dbReference type="Proteomes" id="UP000267654"/>
    </source>
</evidence>
<dbReference type="PANTHER" id="PTHR43785:SF12">
    <property type="entry name" value="TYPE-1 GLUTAMINE SYNTHETASE 2"/>
    <property type="match status" value="1"/>
</dbReference>
<dbReference type="SMART" id="SM01230">
    <property type="entry name" value="Gln-synt_C"/>
    <property type="match status" value="1"/>
</dbReference>
<organism evidence="9 10">
    <name type="scientific">Aerophobetes bacterium</name>
    <dbReference type="NCBI Taxonomy" id="2030807"/>
    <lineage>
        <taxon>Bacteria</taxon>
        <taxon>Candidatus Aerophobota</taxon>
    </lineage>
</organism>